<dbReference type="VEuPathDB" id="PlasmoDB:PRELSG_1421500"/>
<keyword evidence="3" id="KW-0418">Kinase</keyword>
<dbReference type="RefSeq" id="XP_028535004.1">
    <property type="nucleotide sequence ID" value="XM_028679274.1"/>
</dbReference>
<dbReference type="Proteomes" id="UP000220158">
    <property type="component" value="Chromosome 14"/>
</dbReference>
<evidence type="ECO:0000313" key="4">
    <source>
        <dbReference type="Proteomes" id="UP000220158"/>
    </source>
</evidence>
<dbReference type="InterPro" id="IPR008271">
    <property type="entry name" value="Ser/Thr_kinase_AS"/>
</dbReference>
<dbReference type="Pfam" id="PF00069">
    <property type="entry name" value="Pkinase"/>
    <property type="match status" value="2"/>
</dbReference>
<dbReference type="KEGG" id="prel:PRELSG_1421500"/>
<name>A0A1J1HAN2_PLARL</name>
<dbReference type="InterPro" id="IPR011009">
    <property type="entry name" value="Kinase-like_dom_sf"/>
</dbReference>
<keyword evidence="3" id="KW-0808">Transferase</keyword>
<sequence>MPLKKTPFSFLSDKNSNKNDENNPWEKTILSKTNYEHIKELKVPEFGDLKILSVLLRGLSSTVCLCEWTIDCSKTLFLHNYVNYINNNILSENIKIKIGDTTDTDSIDKITNKVDKITATRIKDKEKLEYCDIYGTEKCNDEKEIKNGKDNLEKINFTYNNNKVILLVLKLKHKGLYHKVREIEQLREEIAIHKGLNHSNILQMILCGEDENDIWVFFEYSSIGDLYSYVGFKTLEENEVKIIVSQILFALYYLHINGIIHCDIKLQNILLFPLEPILFEMNDLSDIEKLHNLKSVKLNTDKLINSINENIQSKKNNSTFNNIIKLCDFGLSVRCQFNEFYPYRGIKGSYGFIAPELFQECDFNNKIDMWALGIIIFILLGGYRPFYPCSRFEEKLTFHERYWINISSDAKNFIQSLLQINPSKRLNVIEAMDHPWIKSYFIIT</sequence>
<dbReference type="GO" id="GO:0005524">
    <property type="term" value="F:ATP binding"/>
    <property type="evidence" value="ECO:0007669"/>
    <property type="project" value="InterPro"/>
</dbReference>
<dbReference type="OrthoDB" id="1738954at2759"/>
<feature type="region of interest" description="Disordered" evidence="1">
    <location>
        <begin position="1"/>
        <end position="25"/>
    </location>
</feature>
<dbReference type="InterPro" id="IPR000719">
    <property type="entry name" value="Prot_kinase_dom"/>
</dbReference>
<reference evidence="3 4" key="1">
    <citation type="submission" date="2015-04" db="EMBL/GenBank/DDBJ databases">
        <authorList>
            <consortium name="Pathogen Informatics"/>
        </authorList>
    </citation>
    <scope>NUCLEOTIDE SEQUENCE [LARGE SCALE GENOMIC DNA]</scope>
    <source>
        <strain evidence="3 4">SGS1</strain>
    </source>
</reference>
<dbReference type="SUPFAM" id="SSF56112">
    <property type="entry name" value="Protein kinase-like (PK-like)"/>
    <property type="match status" value="1"/>
</dbReference>
<dbReference type="GO" id="GO:0004672">
    <property type="term" value="F:protein kinase activity"/>
    <property type="evidence" value="ECO:0007669"/>
    <property type="project" value="InterPro"/>
</dbReference>
<dbReference type="OMA" id="TVCLCEW"/>
<keyword evidence="4" id="KW-1185">Reference proteome</keyword>
<dbReference type="PROSITE" id="PS50011">
    <property type="entry name" value="PROTEIN_KINASE_DOM"/>
    <property type="match status" value="1"/>
</dbReference>
<dbReference type="AlphaFoldDB" id="A0A1J1HAN2"/>
<evidence type="ECO:0000313" key="3">
    <source>
        <dbReference type="EMBL" id="CRH02484.1"/>
    </source>
</evidence>
<dbReference type="PANTHER" id="PTHR24347">
    <property type="entry name" value="SERINE/THREONINE-PROTEIN KINASE"/>
    <property type="match status" value="1"/>
</dbReference>
<dbReference type="PROSITE" id="PS00108">
    <property type="entry name" value="PROTEIN_KINASE_ST"/>
    <property type="match status" value="1"/>
</dbReference>
<dbReference type="Gene3D" id="1.10.510.10">
    <property type="entry name" value="Transferase(Phosphotransferase) domain 1"/>
    <property type="match status" value="1"/>
</dbReference>
<gene>
    <name evidence="3" type="ORF">PRELSG_1421500</name>
</gene>
<evidence type="ECO:0000259" key="2">
    <source>
        <dbReference type="PROSITE" id="PS50011"/>
    </source>
</evidence>
<dbReference type="SMART" id="SM00220">
    <property type="entry name" value="S_TKc"/>
    <property type="match status" value="1"/>
</dbReference>
<protein>
    <submittedName>
        <fullName evidence="3">Calcium/calmodulin-dependent protein kinase, putative</fullName>
    </submittedName>
</protein>
<dbReference type="Gene3D" id="3.30.200.20">
    <property type="entry name" value="Phosphorylase Kinase, domain 1"/>
    <property type="match status" value="1"/>
</dbReference>
<feature type="domain" description="Protein kinase" evidence="2">
    <location>
        <begin position="128"/>
        <end position="437"/>
    </location>
</feature>
<accession>A0A1J1HAN2</accession>
<dbReference type="GeneID" id="39738647"/>
<proteinExistence type="predicted"/>
<organism evidence="3 4">
    <name type="scientific">Plasmodium relictum</name>
    <dbReference type="NCBI Taxonomy" id="85471"/>
    <lineage>
        <taxon>Eukaryota</taxon>
        <taxon>Sar</taxon>
        <taxon>Alveolata</taxon>
        <taxon>Apicomplexa</taxon>
        <taxon>Aconoidasida</taxon>
        <taxon>Haemosporida</taxon>
        <taxon>Plasmodiidae</taxon>
        <taxon>Plasmodium</taxon>
        <taxon>Plasmodium (Haemamoeba)</taxon>
    </lineage>
</organism>
<evidence type="ECO:0000256" key="1">
    <source>
        <dbReference type="SAM" id="MobiDB-lite"/>
    </source>
</evidence>
<dbReference type="EMBL" id="LN835309">
    <property type="protein sequence ID" value="CRH02484.1"/>
    <property type="molecule type" value="Genomic_DNA"/>
</dbReference>